<sequence length="321" mass="35503">MSTFSVVEFLGEESVEAVPSMWIEKLSDVSGEKLSEILFQVAVSIISSMGSSSGSHLSGNPRNPSYRPLSGAQENTSCSSENMLPESVESNPGYLNALQTAFLPDFNDIQELLQIESGMNVPVQGNESSASQRVPNTPITTLPGRTSLPIRQEQQENFQRTVLTKLETIIQKQEDGLSMLRMLLGATKVDGNDILEDVLPQPLDTAEALKELNTRLEDDQYRRKMVNFMAAVCGHSLPESVRRIMAKLGTNKLWSVYSLKGRKGKSSFRDLAICKLVIRSCIRAHKNLSEVDVEEQIGEVLKHAPHRSGGAKYKNREVVPE</sequence>
<protein>
    <recommendedName>
        <fullName evidence="2">DUF4806 domain-containing protein</fullName>
    </recommendedName>
</protein>
<feature type="region of interest" description="Disordered" evidence="1">
    <location>
        <begin position="51"/>
        <end position="86"/>
    </location>
</feature>
<evidence type="ECO:0000256" key="1">
    <source>
        <dbReference type="SAM" id="MobiDB-lite"/>
    </source>
</evidence>
<proteinExistence type="predicted"/>
<dbReference type="OrthoDB" id="5989442at2759"/>
<dbReference type="PANTHER" id="PTHR34153">
    <property type="entry name" value="SI:CH211-262H13.3-RELATED-RELATED"/>
    <property type="match status" value="1"/>
</dbReference>
<dbReference type="PANTHER" id="PTHR34153:SF2">
    <property type="entry name" value="SI:CH211-262H13.3-RELATED"/>
    <property type="match status" value="1"/>
</dbReference>
<accession>A0A7D9DLN9</accession>
<evidence type="ECO:0000313" key="4">
    <source>
        <dbReference type="Proteomes" id="UP001152795"/>
    </source>
</evidence>
<feature type="compositionally biased region" description="Polar residues" evidence="1">
    <location>
        <begin position="124"/>
        <end position="144"/>
    </location>
</feature>
<dbReference type="AlphaFoldDB" id="A0A7D9DLN9"/>
<dbReference type="Pfam" id="PF16064">
    <property type="entry name" value="DUF4806"/>
    <property type="match status" value="1"/>
</dbReference>
<evidence type="ECO:0000259" key="2">
    <source>
        <dbReference type="Pfam" id="PF16064"/>
    </source>
</evidence>
<dbReference type="EMBL" id="CACRXK020001413">
    <property type="protein sequence ID" value="CAB3988971.1"/>
    <property type="molecule type" value="Genomic_DNA"/>
</dbReference>
<dbReference type="Proteomes" id="UP001152795">
    <property type="component" value="Unassembled WGS sequence"/>
</dbReference>
<organism evidence="3 4">
    <name type="scientific">Paramuricea clavata</name>
    <name type="common">Red gorgonian</name>
    <name type="synonym">Violescent sea-whip</name>
    <dbReference type="NCBI Taxonomy" id="317549"/>
    <lineage>
        <taxon>Eukaryota</taxon>
        <taxon>Metazoa</taxon>
        <taxon>Cnidaria</taxon>
        <taxon>Anthozoa</taxon>
        <taxon>Octocorallia</taxon>
        <taxon>Malacalcyonacea</taxon>
        <taxon>Plexauridae</taxon>
        <taxon>Paramuricea</taxon>
    </lineage>
</organism>
<feature type="compositionally biased region" description="Polar residues" evidence="1">
    <location>
        <begin position="72"/>
        <end position="82"/>
    </location>
</feature>
<dbReference type="InterPro" id="IPR032071">
    <property type="entry name" value="DUF4806"/>
</dbReference>
<evidence type="ECO:0000313" key="3">
    <source>
        <dbReference type="EMBL" id="CAB3988971.1"/>
    </source>
</evidence>
<comment type="caution">
    <text evidence="3">The sequence shown here is derived from an EMBL/GenBank/DDBJ whole genome shotgun (WGS) entry which is preliminary data.</text>
</comment>
<feature type="domain" description="DUF4806" evidence="2">
    <location>
        <begin position="201"/>
        <end position="273"/>
    </location>
</feature>
<keyword evidence="4" id="KW-1185">Reference proteome</keyword>
<reference evidence="3" key="1">
    <citation type="submission" date="2020-04" db="EMBL/GenBank/DDBJ databases">
        <authorList>
            <person name="Alioto T."/>
            <person name="Alioto T."/>
            <person name="Gomez Garrido J."/>
        </authorList>
    </citation>
    <scope>NUCLEOTIDE SEQUENCE</scope>
    <source>
        <strain evidence="3">A484AB</strain>
    </source>
</reference>
<gene>
    <name evidence="3" type="ORF">PACLA_8A035617</name>
</gene>
<feature type="region of interest" description="Disordered" evidence="1">
    <location>
        <begin position="124"/>
        <end position="145"/>
    </location>
</feature>
<name>A0A7D9DLN9_PARCT</name>